<feature type="domain" description="Dipicolinate synthase subunit A N-terminal" evidence="2">
    <location>
        <begin position="11"/>
        <end position="109"/>
    </location>
</feature>
<dbReference type="InterPro" id="IPR036291">
    <property type="entry name" value="NAD(P)-bd_dom_sf"/>
</dbReference>
<dbReference type="Proteomes" id="UP000095350">
    <property type="component" value="Unassembled WGS sequence"/>
</dbReference>
<dbReference type="OrthoDB" id="8840764at2"/>
<reference evidence="4 8" key="3">
    <citation type="journal article" date="2019" name="Nat. Med.">
        <title>A library of human gut bacterial isolates paired with longitudinal multiomics data enables mechanistic microbiome research.</title>
        <authorList>
            <person name="Poyet M."/>
            <person name="Groussin M."/>
            <person name="Gibbons S.M."/>
            <person name="Avila-Pacheco J."/>
            <person name="Jiang X."/>
            <person name="Kearney S.M."/>
            <person name="Perrotta A.R."/>
            <person name="Berdy B."/>
            <person name="Zhao S."/>
            <person name="Lieberman T.D."/>
            <person name="Swanson P.K."/>
            <person name="Smith M."/>
            <person name="Roesemann S."/>
            <person name="Alexander J.E."/>
            <person name="Rich S.A."/>
            <person name="Livny J."/>
            <person name="Vlamakis H."/>
            <person name="Clish C."/>
            <person name="Bullock K."/>
            <person name="Deik A."/>
            <person name="Scott J."/>
            <person name="Pierce K.A."/>
            <person name="Xavier R.J."/>
            <person name="Alm E.J."/>
        </authorList>
    </citation>
    <scope>NUCLEOTIDE SEQUENCE [LARGE SCALE GENOMIC DNA]</scope>
    <source>
        <strain evidence="4 8">BIOML-A1</strain>
    </source>
</reference>
<evidence type="ECO:0000313" key="3">
    <source>
        <dbReference type="EMBL" id="CUN04407.1"/>
    </source>
</evidence>
<dbReference type="Proteomes" id="UP000478483">
    <property type="component" value="Unassembled WGS sequence"/>
</dbReference>
<evidence type="ECO:0000259" key="2">
    <source>
        <dbReference type="Pfam" id="PF16924"/>
    </source>
</evidence>
<dbReference type="Pfam" id="PF02826">
    <property type="entry name" value="2-Hacid_dh_C"/>
    <property type="match status" value="1"/>
</dbReference>
<dbReference type="GO" id="GO:0051287">
    <property type="term" value="F:NAD binding"/>
    <property type="evidence" value="ECO:0007669"/>
    <property type="project" value="InterPro"/>
</dbReference>
<reference evidence="5 7" key="2">
    <citation type="submission" date="2018-08" db="EMBL/GenBank/DDBJ databases">
        <title>A genome reference for cultivated species of the human gut microbiota.</title>
        <authorList>
            <person name="Zou Y."/>
            <person name="Xue W."/>
            <person name="Luo G."/>
        </authorList>
    </citation>
    <scope>NUCLEOTIDE SEQUENCE [LARGE SCALE GENOMIC DNA]</scope>
    <source>
        <strain evidence="5 7">AM22-21LB</strain>
    </source>
</reference>
<dbReference type="RefSeq" id="WP_006856712.1">
    <property type="nucleotide sequence ID" value="NZ_CABIYH010000011.1"/>
</dbReference>
<proteinExistence type="predicted"/>
<dbReference type="STRING" id="166486.ERS852572_01654"/>
<accession>A0A173TQS9</accession>
<organism evidence="3 6">
    <name type="scientific">Roseburia intestinalis</name>
    <dbReference type="NCBI Taxonomy" id="166486"/>
    <lineage>
        <taxon>Bacteria</taxon>
        <taxon>Bacillati</taxon>
        <taxon>Bacillota</taxon>
        <taxon>Clostridia</taxon>
        <taxon>Lachnospirales</taxon>
        <taxon>Lachnospiraceae</taxon>
        <taxon>Roseburia</taxon>
    </lineage>
</organism>
<protein>
    <submittedName>
        <fullName evidence="4">Dipicolinate synthase</fullName>
    </submittedName>
    <submittedName>
        <fullName evidence="3">Stage V sporulation protein FA</fullName>
    </submittedName>
</protein>
<dbReference type="EMBL" id="QRID01000003">
    <property type="protein sequence ID" value="RHG30034.1"/>
    <property type="molecule type" value="Genomic_DNA"/>
</dbReference>
<evidence type="ECO:0000313" key="5">
    <source>
        <dbReference type="EMBL" id="RHG30034.1"/>
    </source>
</evidence>
<feature type="domain" description="D-isomer specific 2-hydroxyacid dehydrogenase NAD-binding" evidence="1">
    <location>
        <begin position="133"/>
        <end position="231"/>
    </location>
</feature>
<evidence type="ECO:0000313" key="8">
    <source>
        <dbReference type="Proteomes" id="UP000478483"/>
    </source>
</evidence>
<sequence length="286" mass="31891">MDRQTILLISDMRQVYLAEILTKKGHNVRCLDIRNRETALQQLEKLKRFLDKADVLILPIPVQKVPEQEIFYDILNKNLEKKTLVMGGCFSTEQRELLTGRDIHFLDFMEDTVVTEENAVATAEGTIAELVEKSPYNIDEAKVLVTGYGYCGKAIAKRLGALGARVTVLARRKEARKEAKGDGFYAVDFAFGPEEAMGAAMVVNTVPALVVTEKIIRELPRDAYIVDIASGEGGTDFACAREYGIHADHVLGIPGKYAPKESAYILERSVERFILKEKQGEMSDGF</sequence>
<dbReference type="GeneID" id="61432003"/>
<dbReference type="PaxDb" id="166486-ERS852572_01654"/>
<name>A0A173TQS9_9FIRM</name>
<dbReference type="Pfam" id="PF16924">
    <property type="entry name" value="DpaA_N"/>
    <property type="match status" value="1"/>
</dbReference>
<dbReference type="EMBL" id="WNAJ01000011">
    <property type="protein sequence ID" value="MTR85494.1"/>
    <property type="molecule type" value="Genomic_DNA"/>
</dbReference>
<dbReference type="InterPro" id="IPR006140">
    <property type="entry name" value="D-isomer_DH_NAD-bd"/>
</dbReference>
<dbReference type="SUPFAM" id="SSF51735">
    <property type="entry name" value="NAD(P)-binding Rossmann-fold domains"/>
    <property type="match status" value="1"/>
</dbReference>
<dbReference type="AlphaFoldDB" id="A0A173TQS9"/>
<dbReference type="EMBL" id="CYXZ01000011">
    <property type="protein sequence ID" value="CUN04407.1"/>
    <property type="molecule type" value="Genomic_DNA"/>
</dbReference>
<dbReference type="Proteomes" id="UP000284051">
    <property type="component" value="Unassembled WGS sequence"/>
</dbReference>
<evidence type="ECO:0000313" key="6">
    <source>
        <dbReference type="Proteomes" id="UP000095350"/>
    </source>
</evidence>
<dbReference type="Gene3D" id="3.40.50.720">
    <property type="entry name" value="NAD(P)-binding Rossmann-like Domain"/>
    <property type="match status" value="1"/>
</dbReference>
<evidence type="ECO:0000313" key="4">
    <source>
        <dbReference type="EMBL" id="MTR85494.1"/>
    </source>
</evidence>
<gene>
    <name evidence="3" type="primary">spoVFA</name>
    <name evidence="5" type="ORF">DW264_04440</name>
    <name evidence="3" type="ORF">ERS852572_01654</name>
    <name evidence="4" type="ORF">GMD50_10550</name>
</gene>
<dbReference type="InterPro" id="IPR031629">
    <property type="entry name" value="DpaA_N"/>
</dbReference>
<evidence type="ECO:0000259" key="1">
    <source>
        <dbReference type="Pfam" id="PF02826"/>
    </source>
</evidence>
<reference evidence="3 6" key="1">
    <citation type="submission" date="2015-09" db="EMBL/GenBank/DDBJ databases">
        <authorList>
            <consortium name="Pathogen Informatics"/>
        </authorList>
    </citation>
    <scope>NUCLEOTIDE SEQUENCE [LARGE SCALE GENOMIC DNA]</scope>
    <source>
        <strain evidence="3 6">2789STDY5834960</strain>
    </source>
</reference>
<evidence type="ECO:0000313" key="7">
    <source>
        <dbReference type="Proteomes" id="UP000284051"/>
    </source>
</evidence>